<dbReference type="PRINTS" id="PR00092">
    <property type="entry name" value="TYROSINASE"/>
</dbReference>
<reference evidence="8 9" key="1">
    <citation type="submission" date="2017-05" db="EMBL/GenBank/DDBJ databases">
        <title>Complete genome sequence of Streptomyces sp. SCSIO 03032 revealed the diverse biosynthetic pathways for its bioactive secondary metabolites.</title>
        <authorList>
            <person name="Ma L."/>
            <person name="Zhu Y."/>
            <person name="Zhang W."/>
            <person name="Zhang G."/>
            <person name="Tian X."/>
            <person name="Zhang S."/>
            <person name="Zhang C."/>
        </authorList>
    </citation>
    <scope>NUCLEOTIDE SEQUENCE [LARGE SCALE GENOMIC DNA]</scope>
    <source>
        <strain evidence="8 9">SCSIO 03032</strain>
    </source>
</reference>
<name>A0A1W7D1S4_9ACTN</name>
<dbReference type="InterPro" id="IPR008922">
    <property type="entry name" value="Di-copper_centre_dom_sf"/>
</dbReference>
<evidence type="ECO:0000256" key="3">
    <source>
        <dbReference type="ARBA" id="ARBA00022723"/>
    </source>
</evidence>
<dbReference type="GO" id="GO:0016491">
    <property type="term" value="F:oxidoreductase activity"/>
    <property type="evidence" value="ECO:0007669"/>
    <property type="project" value="UniProtKB-KW"/>
</dbReference>
<evidence type="ECO:0000259" key="7">
    <source>
        <dbReference type="PROSITE" id="PS00498"/>
    </source>
</evidence>
<dbReference type="Proteomes" id="UP000194218">
    <property type="component" value="Chromosome"/>
</dbReference>
<dbReference type="PROSITE" id="PS00498">
    <property type="entry name" value="TYROSINASE_2"/>
    <property type="match status" value="1"/>
</dbReference>
<dbReference type="GO" id="GO:0046872">
    <property type="term" value="F:metal ion binding"/>
    <property type="evidence" value="ECO:0007669"/>
    <property type="project" value="UniProtKB-KW"/>
</dbReference>
<feature type="domain" description="Tyrosinase copper-binding" evidence="6">
    <location>
        <begin position="58"/>
        <end position="75"/>
    </location>
</feature>
<evidence type="ECO:0000313" key="8">
    <source>
        <dbReference type="EMBL" id="ARQ70955.1"/>
    </source>
</evidence>
<accession>A0A1W7D1S4</accession>
<dbReference type="EMBL" id="CP021121">
    <property type="protein sequence ID" value="ARQ70955.1"/>
    <property type="molecule type" value="Genomic_DNA"/>
</dbReference>
<dbReference type="PROSITE" id="PS00497">
    <property type="entry name" value="TYROSINASE_1"/>
    <property type="match status" value="1"/>
</dbReference>
<proteinExistence type="inferred from homology"/>
<dbReference type="PANTHER" id="PTHR11474">
    <property type="entry name" value="TYROSINASE FAMILY MEMBER"/>
    <property type="match status" value="1"/>
</dbReference>
<evidence type="ECO:0000256" key="5">
    <source>
        <dbReference type="ARBA" id="ARBA00023008"/>
    </source>
</evidence>
<dbReference type="Gene3D" id="1.10.1280.10">
    <property type="entry name" value="Di-copper center containing domain from catechol oxidase"/>
    <property type="match status" value="1"/>
</dbReference>
<feature type="domain" description="Tyrosinase copper-binding" evidence="7">
    <location>
        <begin position="241"/>
        <end position="252"/>
    </location>
</feature>
<keyword evidence="5" id="KW-0186">Copper</keyword>
<sequence>MVHIRKNHLDMTREEKRRFVHAVREIKRRGIYDRFVDLHIRINSRDYLDKETGKRLGHINPGFLPWHRQYLMRFEQELQRVDPRVTLPYWDWTVDHGEDSPLWDEEFMGGNGRPGDRRVMTGPFARDNGWVLNISVVPVGEENPALNGNYTHDDRDFLVRDMATLTDSLPSPQELEDTLALPVYDCPPWNHTSGGEAPYESFRNHLEGYTKFPWETKFGKLHGAGHLWVGGHMMYIGSPNDPVFFLNHCMIDRCWALWQQRHPDVPHYLPLHDTPDVPDLHTPLGPWHTMTPADLIDHTRWYRYDS</sequence>
<keyword evidence="9" id="KW-1185">Reference proteome</keyword>
<dbReference type="SUPFAM" id="SSF48056">
    <property type="entry name" value="Di-copper centre-containing domain"/>
    <property type="match status" value="1"/>
</dbReference>
<evidence type="ECO:0000259" key="6">
    <source>
        <dbReference type="PROSITE" id="PS00497"/>
    </source>
</evidence>
<dbReference type="KEGG" id="smao:CAG99_20795"/>
<keyword evidence="4" id="KW-0560">Oxidoreductase</keyword>
<evidence type="ECO:0000256" key="2">
    <source>
        <dbReference type="ARBA" id="ARBA00009928"/>
    </source>
</evidence>
<comment type="similarity">
    <text evidence="2">Belongs to the tyrosinase family.</text>
</comment>
<keyword evidence="3" id="KW-0479">Metal-binding</keyword>
<dbReference type="InterPro" id="IPR002227">
    <property type="entry name" value="Tyrosinase_Cu-bd"/>
</dbReference>
<evidence type="ECO:0000256" key="4">
    <source>
        <dbReference type="ARBA" id="ARBA00023002"/>
    </source>
</evidence>
<gene>
    <name evidence="8" type="ORF">CAG99_20795</name>
</gene>
<evidence type="ECO:0000256" key="1">
    <source>
        <dbReference type="ARBA" id="ARBA00001973"/>
    </source>
</evidence>
<dbReference type="OrthoDB" id="2874181at2"/>
<comment type="cofactor">
    <cofactor evidence="1">
        <name>Cu(2+)</name>
        <dbReference type="ChEBI" id="CHEBI:29036"/>
    </cofactor>
</comment>
<protein>
    <submittedName>
        <fullName evidence="8">O-aminophenol oxidase</fullName>
    </submittedName>
</protein>
<dbReference type="RefSeq" id="WP_086160794.1">
    <property type="nucleotide sequence ID" value="NZ_CP021121.1"/>
</dbReference>
<dbReference type="AlphaFoldDB" id="A0A1W7D1S4"/>
<dbReference type="InterPro" id="IPR050316">
    <property type="entry name" value="Tyrosinase/Hemocyanin"/>
</dbReference>
<organism evidence="8 9">
    <name type="scientific">Streptomyces marincola</name>
    <dbReference type="NCBI Taxonomy" id="2878388"/>
    <lineage>
        <taxon>Bacteria</taxon>
        <taxon>Bacillati</taxon>
        <taxon>Actinomycetota</taxon>
        <taxon>Actinomycetes</taxon>
        <taxon>Kitasatosporales</taxon>
        <taxon>Streptomycetaceae</taxon>
        <taxon>Streptomyces</taxon>
    </lineage>
</organism>
<evidence type="ECO:0000313" key="9">
    <source>
        <dbReference type="Proteomes" id="UP000194218"/>
    </source>
</evidence>
<dbReference type="Pfam" id="PF00264">
    <property type="entry name" value="Tyrosinase"/>
    <property type="match status" value="1"/>
</dbReference>
<dbReference type="PANTHER" id="PTHR11474:SF126">
    <property type="entry name" value="TYROSINASE-LIKE PROTEIN TYR-1-RELATED"/>
    <property type="match status" value="1"/>
</dbReference>